<evidence type="ECO:0000256" key="1">
    <source>
        <dbReference type="ARBA" id="ARBA00022837"/>
    </source>
</evidence>
<dbReference type="InterPro" id="IPR011992">
    <property type="entry name" value="EF-hand-dom_pair"/>
</dbReference>
<dbReference type="Proteomes" id="UP001497525">
    <property type="component" value="Unassembled WGS sequence"/>
</dbReference>
<dbReference type="CDD" id="cd00051">
    <property type="entry name" value="EFh"/>
    <property type="match status" value="1"/>
</dbReference>
<dbReference type="SUPFAM" id="SSF47473">
    <property type="entry name" value="EF-hand"/>
    <property type="match status" value="1"/>
</dbReference>
<dbReference type="GO" id="GO:0005509">
    <property type="term" value="F:calcium ion binding"/>
    <property type="evidence" value="ECO:0007669"/>
    <property type="project" value="InterPro"/>
</dbReference>
<dbReference type="InterPro" id="IPR018247">
    <property type="entry name" value="EF_Hand_1_Ca_BS"/>
</dbReference>
<dbReference type="Gene3D" id="1.10.238.10">
    <property type="entry name" value="EF-hand"/>
    <property type="match status" value="1"/>
</dbReference>
<name>A0AAV2TTJ6_CALDB</name>
<dbReference type="PROSITE" id="PS50222">
    <property type="entry name" value="EF_HAND_2"/>
    <property type="match status" value="2"/>
</dbReference>
<evidence type="ECO:0000313" key="4">
    <source>
        <dbReference type="Proteomes" id="UP001497525"/>
    </source>
</evidence>
<dbReference type="AlphaFoldDB" id="A0AAV2TTJ6"/>
<dbReference type="InterPro" id="IPR002048">
    <property type="entry name" value="EF_hand_dom"/>
</dbReference>
<reference evidence="3" key="1">
    <citation type="submission" date="2024-06" db="EMBL/GenBank/DDBJ databases">
        <authorList>
            <person name="Liu X."/>
            <person name="Lenzi L."/>
            <person name="Haldenby T S."/>
            <person name="Uol C."/>
        </authorList>
    </citation>
    <scope>NUCLEOTIDE SEQUENCE</scope>
</reference>
<comment type="caution">
    <text evidence="3">The sequence shown here is derived from an EMBL/GenBank/DDBJ whole genome shotgun (WGS) entry which is preliminary data.</text>
</comment>
<dbReference type="Pfam" id="PF13499">
    <property type="entry name" value="EF-hand_7"/>
    <property type="match status" value="1"/>
</dbReference>
<sequence length="71" mass="8341">MKPELARKLLTVLDTDGNGKISKQELKKFLTMSYKSFDQKEIDRFYKEHDLDKDGEMDLEEVIKAFSTPQK</sequence>
<organism evidence="3 4">
    <name type="scientific">Calicophoron daubneyi</name>
    <name type="common">Rumen fluke</name>
    <name type="synonym">Paramphistomum daubneyi</name>
    <dbReference type="NCBI Taxonomy" id="300641"/>
    <lineage>
        <taxon>Eukaryota</taxon>
        <taxon>Metazoa</taxon>
        <taxon>Spiralia</taxon>
        <taxon>Lophotrochozoa</taxon>
        <taxon>Platyhelminthes</taxon>
        <taxon>Trematoda</taxon>
        <taxon>Digenea</taxon>
        <taxon>Plagiorchiida</taxon>
        <taxon>Pronocephalata</taxon>
        <taxon>Paramphistomoidea</taxon>
        <taxon>Paramphistomidae</taxon>
        <taxon>Calicophoron</taxon>
    </lineage>
</organism>
<dbReference type="PROSITE" id="PS00018">
    <property type="entry name" value="EF_HAND_1"/>
    <property type="match status" value="2"/>
</dbReference>
<evidence type="ECO:0000259" key="2">
    <source>
        <dbReference type="PROSITE" id="PS50222"/>
    </source>
</evidence>
<accession>A0AAV2TTJ6</accession>
<gene>
    <name evidence="3" type="ORF">CDAUBV1_LOCUS14724</name>
</gene>
<proteinExistence type="predicted"/>
<feature type="domain" description="EF-hand" evidence="2">
    <location>
        <begin position="1"/>
        <end position="36"/>
    </location>
</feature>
<dbReference type="EMBL" id="CAXLJL010000612">
    <property type="protein sequence ID" value="CAL5139605.1"/>
    <property type="molecule type" value="Genomic_DNA"/>
</dbReference>
<dbReference type="SMART" id="SM00054">
    <property type="entry name" value="EFh"/>
    <property type="match status" value="2"/>
</dbReference>
<evidence type="ECO:0000313" key="3">
    <source>
        <dbReference type="EMBL" id="CAL5139605.1"/>
    </source>
</evidence>
<keyword evidence="1" id="KW-0106">Calcium</keyword>
<protein>
    <recommendedName>
        <fullName evidence="2">EF-hand domain-containing protein</fullName>
    </recommendedName>
</protein>
<feature type="domain" description="EF-hand" evidence="2">
    <location>
        <begin position="37"/>
        <end position="71"/>
    </location>
</feature>